<evidence type="ECO:0000313" key="3">
    <source>
        <dbReference type="Proteomes" id="UP000054047"/>
    </source>
</evidence>
<reference evidence="2 3" key="1">
    <citation type="submission" date="2013-12" db="EMBL/GenBank/DDBJ databases">
        <title>Draft genome of the parsitic nematode Ancylostoma duodenale.</title>
        <authorList>
            <person name="Mitreva M."/>
        </authorList>
    </citation>
    <scope>NUCLEOTIDE SEQUENCE [LARGE SCALE GENOMIC DNA]</scope>
    <source>
        <strain evidence="2 3">Zhejiang</strain>
    </source>
</reference>
<dbReference type="OrthoDB" id="1562405at2759"/>
<sequence length="114" mass="13301">MTWRVPSLTFDASPNSLSAVSPKLVVNMDGLDIITAIVWTWAAASFLFYLPFEFNFAQVFDEEARIELEDDPFENLLQMSHELKEDEVYECERRRQMLSERLLALKKSNPLMPR</sequence>
<keyword evidence="1" id="KW-1133">Transmembrane helix</keyword>
<keyword evidence="3" id="KW-1185">Reference proteome</keyword>
<evidence type="ECO:0000256" key="1">
    <source>
        <dbReference type="SAM" id="Phobius"/>
    </source>
</evidence>
<accession>A0A0C2C609</accession>
<name>A0A0C2C609_9BILA</name>
<keyword evidence="1" id="KW-0472">Membrane</keyword>
<feature type="transmembrane region" description="Helical" evidence="1">
    <location>
        <begin position="33"/>
        <end position="52"/>
    </location>
</feature>
<keyword evidence="1" id="KW-0812">Transmembrane</keyword>
<dbReference type="Proteomes" id="UP000054047">
    <property type="component" value="Unassembled WGS sequence"/>
</dbReference>
<evidence type="ECO:0000313" key="2">
    <source>
        <dbReference type="EMBL" id="KIH51728.1"/>
    </source>
</evidence>
<protein>
    <submittedName>
        <fullName evidence="2">Uncharacterized protein</fullName>
    </submittedName>
</protein>
<proteinExistence type="predicted"/>
<gene>
    <name evidence="2" type="ORF">ANCDUO_18180</name>
</gene>
<dbReference type="EMBL" id="KN745635">
    <property type="protein sequence ID" value="KIH51728.1"/>
    <property type="molecule type" value="Genomic_DNA"/>
</dbReference>
<organism evidence="2 3">
    <name type="scientific">Ancylostoma duodenale</name>
    <dbReference type="NCBI Taxonomy" id="51022"/>
    <lineage>
        <taxon>Eukaryota</taxon>
        <taxon>Metazoa</taxon>
        <taxon>Ecdysozoa</taxon>
        <taxon>Nematoda</taxon>
        <taxon>Chromadorea</taxon>
        <taxon>Rhabditida</taxon>
        <taxon>Rhabditina</taxon>
        <taxon>Rhabditomorpha</taxon>
        <taxon>Strongyloidea</taxon>
        <taxon>Ancylostomatidae</taxon>
        <taxon>Ancylostomatinae</taxon>
        <taxon>Ancylostoma</taxon>
    </lineage>
</organism>
<dbReference type="AlphaFoldDB" id="A0A0C2C609"/>